<accession>A0A7W5UKA7</accession>
<dbReference type="Gene3D" id="3.40.50.1240">
    <property type="entry name" value="Phosphoglycerate mutase-like"/>
    <property type="match status" value="1"/>
</dbReference>
<dbReference type="Proteomes" id="UP000541425">
    <property type="component" value="Unassembled WGS sequence"/>
</dbReference>
<protein>
    <recommendedName>
        <fullName evidence="6">Histidine acid phosphatase</fullName>
    </recommendedName>
</protein>
<organism evidence="4 5">
    <name type="scientific">Alloprevotella rava</name>
    <dbReference type="NCBI Taxonomy" id="671218"/>
    <lineage>
        <taxon>Bacteria</taxon>
        <taxon>Pseudomonadati</taxon>
        <taxon>Bacteroidota</taxon>
        <taxon>Bacteroidia</taxon>
        <taxon>Bacteroidales</taxon>
        <taxon>Prevotellaceae</taxon>
        <taxon>Alloprevotella</taxon>
    </lineage>
</organism>
<sequence length="409" mass="47459">MMLLNLLTTLLSVLLWPWLDAPPMDARQEIYADLYRAAGSLYVYKSPRYEKYTPTPRGYNPVALQLFARNGSRYLMQETDYERPRQTLQRARAAGKLTALGREVLAEVDSLAAMARGHYGEITRAGIEQHRGIARRMFYRHKEIFSQTKTIEVVSTPSLHCQQSMQSECSQLLALNPRLQFSTDIASHSWFSGLISAHTTELSSVNPYRLMGSLFNDTIYIRQHIEPSSLFQQLFLLAANIQSLDCHLNLFRIFTRDECYAYWRDDNYSIFRKYTRTPRFDAGKEMTELLMSRIEQQAQKSFDCQQPSAMLCFGNEENLLRLCEALNLNGCSLQAPTSEEVATHWRSYQLFPLGANLQLVFYRSRKNPRILVKVLLNEREARIPIPSDTAPYYDWEQVKLFVRQMLARQ</sequence>
<comment type="subcellular location">
    <subcellularLocation>
        <location evidence="1">Membrane</location>
    </subcellularLocation>
</comment>
<comment type="caution">
    <text evidence="4">The sequence shown here is derived from an EMBL/GenBank/DDBJ whole genome shotgun (WGS) entry which is preliminary data.</text>
</comment>
<dbReference type="PANTHER" id="PTHR20963:SF8">
    <property type="entry name" value="MULTIPLE INOSITOL POLYPHOSPHATE PHOSPHATASE 1"/>
    <property type="match status" value="1"/>
</dbReference>
<keyword evidence="3" id="KW-0472">Membrane</keyword>
<dbReference type="PANTHER" id="PTHR20963">
    <property type="entry name" value="MULTIPLE INOSITOL POLYPHOSPHATE PHOSPHATASE-RELATED"/>
    <property type="match status" value="1"/>
</dbReference>
<reference evidence="4 5" key="1">
    <citation type="submission" date="2020-08" db="EMBL/GenBank/DDBJ databases">
        <title>Genomic Encyclopedia of Type Strains, Phase IV (KMG-IV): sequencing the most valuable type-strain genomes for metagenomic binning, comparative biology and taxonomic classification.</title>
        <authorList>
            <person name="Goeker M."/>
        </authorList>
    </citation>
    <scope>NUCLEOTIDE SEQUENCE [LARGE SCALE GENOMIC DNA]</scope>
    <source>
        <strain evidence="4 5">DSM 22548</strain>
    </source>
</reference>
<gene>
    <name evidence="4" type="ORF">FHS60_001991</name>
</gene>
<dbReference type="InterPro" id="IPR029033">
    <property type="entry name" value="His_PPase_superfam"/>
</dbReference>
<keyword evidence="2" id="KW-0732">Signal</keyword>
<dbReference type="EMBL" id="JACICA010000014">
    <property type="protein sequence ID" value="MBB3703500.1"/>
    <property type="molecule type" value="Genomic_DNA"/>
</dbReference>
<proteinExistence type="predicted"/>
<evidence type="ECO:0000256" key="2">
    <source>
        <dbReference type="ARBA" id="ARBA00022729"/>
    </source>
</evidence>
<evidence type="ECO:0000256" key="3">
    <source>
        <dbReference type="ARBA" id="ARBA00023136"/>
    </source>
</evidence>
<evidence type="ECO:0000256" key="1">
    <source>
        <dbReference type="ARBA" id="ARBA00004370"/>
    </source>
</evidence>
<evidence type="ECO:0000313" key="4">
    <source>
        <dbReference type="EMBL" id="MBB3703500.1"/>
    </source>
</evidence>
<dbReference type="RefSeq" id="WP_183697889.1">
    <property type="nucleotide sequence ID" value="NZ_JACICA010000014.1"/>
</dbReference>
<dbReference type="AlphaFoldDB" id="A0A7W5UKA7"/>
<evidence type="ECO:0008006" key="6">
    <source>
        <dbReference type="Google" id="ProtNLM"/>
    </source>
</evidence>
<dbReference type="GO" id="GO:0016020">
    <property type="term" value="C:membrane"/>
    <property type="evidence" value="ECO:0007669"/>
    <property type="project" value="UniProtKB-SubCell"/>
</dbReference>
<dbReference type="SUPFAM" id="SSF53254">
    <property type="entry name" value="Phosphoglycerate mutase-like"/>
    <property type="match status" value="1"/>
</dbReference>
<name>A0A7W5UKA7_9BACT</name>
<evidence type="ECO:0000313" key="5">
    <source>
        <dbReference type="Proteomes" id="UP000541425"/>
    </source>
</evidence>